<evidence type="ECO:0000313" key="12">
    <source>
        <dbReference type="EMBL" id="KAF7492213.1"/>
    </source>
</evidence>
<accession>A0A834R945</accession>
<reference evidence="14" key="1">
    <citation type="journal article" date="2020" name="PLoS Negl. Trop. Dis.">
        <title>High-quality nuclear genome for Sarcoptes scabiei-A critical resource for a neglected parasite.</title>
        <authorList>
            <person name="Korhonen P.K."/>
            <person name="Gasser R.B."/>
            <person name="Ma G."/>
            <person name="Wang T."/>
            <person name="Stroehlein A.J."/>
            <person name="Young N.D."/>
            <person name="Ang C.S."/>
            <person name="Fernando D.D."/>
            <person name="Lu H.C."/>
            <person name="Taylor S."/>
            <person name="Reynolds S.L."/>
            <person name="Mofiz E."/>
            <person name="Najaraj S.H."/>
            <person name="Gowda H."/>
            <person name="Madugundu A."/>
            <person name="Renuse S."/>
            <person name="Holt D."/>
            <person name="Pandey A."/>
            <person name="Papenfuss A.T."/>
            <person name="Fischer K."/>
        </authorList>
    </citation>
    <scope>NUCLEOTIDE SEQUENCE [LARGE SCALE GENOMIC DNA]</scope>
</reference>
<keyword evidence="14" id="KW-1185">Reference proteome</keyword>
<dbReference type="GO" id="GO:0007059">
    <property type="term" value="P:chromosome segregation"/>
    <property type="evidence" value="ECO:0007669"/>
    <property type="project" value="UniProtKB-KW"/>
</dbReference>
<keyword evidence="6" id="KW-0802">TPR repeat</keyword>
<sequence>MNSYNPENVYLTLISLAEEFRTQKPPDIRNCIQCLYAIINLRVPYPAIEAKTHLQIGSLLLDHSNNLELAKTHLKKAWGQAETLANCEEIIYESIYLLAKIYERLNHTLGAKEILRKGVEKSCRAVYWHIKLLFQLAQIHAHDQEYNEAANVLNIGAEYANISGAHYSRILFLLSRGMLLMIDKRIAEVHQVLNLAGQLVESWQGNAHLKEALKVFFLVLQVCHHLNAGQVKSVRPSLKLLQQSIQNITATSFHLDDEYMGLSSNDNFIWMPKEHMCVLVYLVTVLHSMQSGYMEKAQKYTEKALLQIEKLRSVGNHAMLNTFQLILLEHIAMCRLVMGNRTLAIKEIVQALNICYRDPKLKFRHKPLIHSLLGMYAMSMNITDSAEHQLTLSLNLRGSSNEARILTSLNLAIVYLRNKRENELNDLLINLNPETLHSSSQSLKAAAYYVFGLNSYFQARYNDAKRYLRETLKMANGEDLNRLTSCSLVLLGHIFYSLGNSRESLNMVTPAMQLASKIPDTQIQLWATALMKDLYDSTNQRQTEAIQMHNQFSQILMNDQYQALHLPEHAYVNWYEA</sequence>
<evidence type="ECO:0000256" key="2">
    <source>
        <dbReference type="ARBA" id="ARBA00008585"/>
    </source>
</evidence>
<comment type="function">
    <text evidence="10">Required for association of the cohesin complex with chromatin during interphase. Plays a role in sister chromatid cohesion and normal progression through prometaphase.</text>
</comment>
<dbReference type="InterPro" id="IPR011990">
    <property type="entry name" value="TPR-like_helical_dom_sf"/>
</dbReference>
<dbReference type="EMBL" id="WVUK01000056">
    <property type="protein sequence ID" value="KAF7492213.1"/>
    <property type="molecule type" value="Genomic_DNA"/>
</dbReference>
<comment type="similarity">
    <text evidence="2">Belongs to the SCC4/mau-2 family.</text>
</comment>
<dbReference type="SUPFAM" id="SSF48452">
    <property type="entry name" value="TPR-like"/>
    <property type="match status" value="2"/>
</dbReference>
<evidence type="ECO:0000313" key="13">
    <source>
        <dbReference type="EnsemblMetazoa" id="KAF7492213.1"/>
    </source>
</evidence>
<dbReference type="GO" id="GO:0051301">
    <property type="term" value="P:cell division"/>
    <property type="evidence" value="ECO:0007669"/>
    <property type="project" value="UniProtKB-KW"/>
</dbReference>
<dbReference type="PANTHER" id="PTHR21394">
    <property type="entry name" value="MAU2 CHROMATID COHESION FACTOR HOMOLOG"/>
    <property type="match status" value="1"/>
</dbReference>
<comment type="subcellular location">
    <subcellularLocation>
        <location evidence="1">Nucleus</location>
        <location evidence="1">Nucleoplasm</location>
    </subcellularLocation>
</comment>
<dbReference type="Proteomes" id="UP000070412">
    <property type="component" value="Unassembled WGS sequence"/>
</dbReference>
<evidence type="ECO:0000313" key="14">
    <source>
        <dbReference type="Proteomes" id="UP000070412"/>
    </source>
</evidence>
<evidence type="ECO:0000256" key="7">
    <source>
        <dbReference type="ARBA" id="ARBA00022829"/>
    </source>
</evidence>
<keyword evidence="8" id="KW-0539">Nucleus</keyword>
<protein>
    <recommendedName>
        <fullName evidence="3">MAU2 chromatid cohesion factor homolog</fullName>
    </recommendedName>
    <alternativeName>
        <fullName evidence="11">Cohesin loading complex subunit SCC4 homolog</fullName>
    </alternativeName>
</protein>
<evidence type="ECO:0000256" key="11">
    <source>
        <dbReference type="ARBA" id="ARBA00030523"/>
    </source>
</evidence>
<organism evidence="12">
    <name type="scientific">Sarcoptes scabiei</name>
    <name type="common">Itch mite</name>
    <name type="synonym">Acarus scabiei</name>
    <dbReference type="NCBI Taxonomy" id="52283"/>
    <lineage>
        <taxon>Eukaryota</taxon>
        <taxon>Metazoa</taxon>
        <taxon>Ecdysozoa</taxon>
        <taxon>Arthropoda</taxon>
        <taxon>Chelicerata</taxon>
        <taxon>Arachnida</taxon>
        <taxon>Acari</taxon>
        <taxon>Acariformes</taxon>
        <taxon>Sarcoptiformes</taxon>
        <taxon>Astigmata</taxon>
        <taxon>Psoroptidia</taxon>
        <taxon>Sarcoptoidea</taxon>
        <taxon>Sarcoptidae</taxon>
        <taxon>Sarcoptinae</taxon>
        <taxon>Sarcoptes</taxon>
    </lineage>
</organism>
<dbReference type="GO" id="GO:0005654">
    <property type="term" value="C:nucleoplasm"/>
    <property type="evidence" value="ECO:0007669"/>
    <property type="project" value="UniProtKB-SubCell"/>
</dbReference>
<evidence type="ECO:0000256" key="9">
    <source>
        <dbReference type="ARBA" id="ARBA00023306"/>
    </source>
</evidence>
<evidence type="ECO:0000256" key="1">
    <source>
        <dbReference type="ARBA" id="ARBA00004642"/>
    </source>
</evidence>
<dbReference type="AlphaFoldDB" id="A0A834R945"/>
<evidence type="ECO:0000256" key="10">
    <source>
        <dbReference type="ARBA" id="ARBA00025632"/>
    </source>
</evidence>
<name>A0A834R945_SARSC</name>
<dbReference type="EnsemblMetazoa" id="SSS_8297s_mrna">
    <property type="protein sequence ID" value="KAF7492213.1"/>
    <property type="gene ID" value="SSS_8297"/>
</dbReference>
<keyword evidence="7" id="KW-0159">Chromosome partition</keyword>
<evidence type="ECO:0000256" key="5">
    <source>
        <dbReference type="ARBA" id="ARBA00022776"/>
    </source>
</evidence>
<dbReference type="InterPro" id="IPR019440">
    <property type="entry name" value="MAU2"/>
</dbReference>
<keyword evidence="9" id="KW-0131">Cell cycle</keyword>
<reference evidence="13" key="3">
    <citation type="submission" date="2022-06" db="UniProtKB">
        <authorList>
            <consortium name="EnsemblMetazoa"/>
        </authorList>
    </citation>
    <scope>IDENTIFICATION</scope>
</reference>
<reference evidence="12" key="2">
    <citation type="submission" date="2020-01" db="EMBL/GenBank/DDBJ databases">
        <authorList>
            <person name="Korhonen P.K.K."/>
            <person name="Guangxu M.G."/>
            <person name="Wang T.W."/>
            <person name="Stroehlein A.J.S."/>
            <person name="Young N.D."/>
            <person name="Ang C.-S.A."/>
            <person name="Fernando D.W.F."/>
            <person name="Lu H.L."/>
            <person name="Taylor S.T."/>
            <person name="Ehtesham M.E.M."/>
            <person name="Najaraj S.H.N."/>
            <person name="Harsha G.H.G."/>
            <person name="Madugundu A.M."/>
            <person name="Renuse S.R."/>
            <person name="Holt D.H."/>
            <person name="Pandey A.P."/>
            <person name="Papenfuss A.P."/>
            <person name="Gasser R.B.G."/>
            <person name="Fischer K.F."/>
        </authorList>
    </citation>
    <scope>NUCLEOTIDE SEQUENCE</scope>
    <source>
        <strain evidence="12">SSS_KF_BRIS2020</strain>
    </source>
</reference>
<proteinExistence type="inferred from homology"/>
<evidence type="ECO:0000256" key="3">
    <source>
        <dbReference type="ARBA" id="ARBA00017198"/>
    </source>
</evidence>
<keyword evidence="5" id="KW-0498">Mitosis</keyword>
<dbReference type="Pfam" id="PF10345">
    <property type="entry name" value="Cohesin_load"/>
    <property type="match status" value="1"/>
</dbReference>
<gene>
    <name evidence="12" type="ORF">SSS_8297</name>
</gene>
<evidence type="ECO:0000256" key="8">
    <source>
        <dbReference type="ARBA" id="ARBA00023242"/>
    </source>
</evidence>
<keyword evidence="4" id="KW-0132">Cell division</keyword>
<dbReference type="GO" id="GO:0007064">
    <property type="term" value="P:mitotic sister chromatid cohesion"/>
    <property type="evidence" value="ECO:0007669"/>
    <property type="project" value="InterPro"/>
</dbReference>
<evidence type="ECO:0000256" key="6">
    <source>
        <dbReference type="ARBA" id="ARBA00022803"/>
    </source>
</evidence>
<evidence type="ECO:0000256" key="4">
    <source>
        <dbReference type="ARBA" id="ARBA00022618"/>
    </source>
</evidence>
<dbReference type="OrthoDB" id="5565328at2759"/>
<dbReference type="Gene3D" id="1.25.40.10">
    <property type="entry name" value="Tetratricopeptide repeat domain"/>
    <property type="match status" value="2"/>
</dbReference>